<sequence>MQSKSAIILAAALGLAAIAAGSVFAQPLPASGVVQEQGIADAARQGLAGFVKQNLAEYGVRLPDGFPLSVADGRELASLRLGRGFPVYSVNPQRLLAADADLSGLMAPTGSWRFVALSGSRPVGLVTVERLEGRWQAIAFGAAELAKNVEAAQAGHAGQTRFLRVYQAQSDFLEVAQADGKPRFAALMSAREALSLEKQPALLDGADLIEPLRAAVRANLASFR</sequence>
<reference evidence="2 3" key="1">
    <citation type="submission" date="2016-10" db="EMBL/GenBank/DDBJ databases">
        <title>Chromobacterium muskegensis sp. nov., an insecticidal bacterium isolated from Sphagnum bogs.</title>
        <authorList>
            <person name="Sparks M.E."/>
            <person name="Blackburn M.B."/>
            <person name="Gundersen-Rindal D.E."/>
            <person name="Mitchell A."/>
            <person name="Farrar R."/>
            <person name="Kuhar D."/>
        </authorList>
    </citation>
    <scope>NUCLEOTIDE SEQUENCE [LARGE SCALE GENOMIC DNA]</scope>
    <source>
        <strain evidence="2 3">21-1</strain>
    </source>
</reference>
<dbReference type="AlphaFoldDB" id="A0A1D9LF43"/>
<gene>
    <name evidence="2" type="ORF">BKX93_07690</name>
</gene>
<dbReference type="EMBL" id="CP017707">
    <property type="protein sequence ID" value="AOZ49892.1"/>
    <property type="molecule type" value="Genomic_DNA"/>
</dbReference>
<protein>
    <submittedName>
        <fullName evidence="2">Uncharacterized protein</fullName>
    </submittedName>
</protein>
<evidence type="ECO:0000256" key="1">
    <source>
        <dbReference type="SAM" id="SignalP"/>
    </source>
</evidence>
<accession>A0A1D9LF43</accession>
<name>A0A1D9LF43_9NEIS</name>
<proteinExistence type="predicted"/>
<organism evidence="2 3">
    <name type="scientific">Chromobacterium vaccinii</name>
    <dbReference type="NCBI Taxonomy" id="1108595"/>
    <lineage>
        <taxon>Bacteria</taxon>
        <taxon>Pseudomonadati</taxon>
        <taxon>Pseudomonadota</taxon>
        <taxon>Betaproteobacteria</taxon>
        <taxon>Neisseriales</taxon>
        <taxon>Chromobacteriaceae</taxon>
        <taxon>Chromobacterium</taxon>
    </lineage>
</organism>
<feature type="signal peptide" evidence="1">
    <location>
        <begin position="1"/>
        <end position="25"/>
    </location>
</feature>
<keyword evidence="1" id="KW-0732">Signal</keyword>
<dbReference type="Proteomes" id="UP000178776">
    <property type="component" value="Chromosome"/>
</dbReference>
<dbReference type="KEGG" id="cvc:BKX93_07690"/>
<dbReference type="GeneID" id="68841093"/>
<dbReference type="STRING" id="1108595.BKX93_07690"/>
<evidence type="ECO:0000313" key="3">
    <source>
        <dbReference type="Proteomes" id="UP000178776"/>
    </source>
</evidence>
<feature type="chain" id="PRO_5009443034" evidence="1">
    <location>
        <begin position="26"/>
        <end position="224"/>
    </location>
</feature>
<dbReference type="RefSeq" id="WP_070979411.1">
    <property type="nucleotide sequence ID" value="NZ_CP017707.1"/>
</dbReference>
<evidence type="ECO:0000313" key="2">
    <source>
        <dbReference type="EMBL" id="AOZ49892.1"/>
    </source>
</evidence>